<keyword evidence="2" id="KW-0648">Protein biosynthesis</keyword>
<gene>
    <name evidence="2" type="ORF">DW653_02710</name>
</gene>
<dbReference type="EMBL" id="QRHQ01000003">
    <property type="protein sequence ID" value="RHF92686.1"/>
    <property type="molecule type" value="Genomic_DNA"/>
</dbReference>
<evidence type="ECO:0000313" key="2">
    <source>
        <dbReference type="EMBL" id="RHF92686.1"/>
    </source>
</evidence>
<protein>
    <submittedName>
        <fullName evidence="2">Transcription initiation factor IID</fullName>
    </submittedName>
</protein>
<name>A0A414RHW7_9BACT</name>
<proteinExistence type="predicted"/>
<organism evidence="2 3">
    <name type="scientific">Phocaeicola plebeius</name>
    <dbReference type="NCBI Taxonomy" id="310297"/>
    <lineage>
        <taxon>Bacteria</taxon>
        <taxon>Pseudomonadati</taxon>
        <taxon>Bacteroidota</taxon>
        <taxon>Bacteroidia</taxon>
        <taxon>Bacteroidales</taxon>
        <taxon>Bacteroidaceae</taxon>
        <taxon>Phocaeicola</taxon>
    </lineage>
</organism>
<dbReference type="AlphaFoldDB" id="A0A414RHW7"/>
<dbReference type="Proteomes" id="UP000283485">
    <property type="component" value="Unassembled WGS sequence"/>
</dbReference>
<dbReference type="RefSeq" id="WP_118211124.1">
    <property type="nucleotide sequence ID" value="NZ_DAWDIB010000288.1"/>
</dbReference>
<feature type="transmembrane region" description="Helical" evidence="1">
    <location>
        <begin position="82"/>
        <end position="103"/>
    </location>
</feature>
<reference evidence="2 3" key="1">
    <citation type="submission" date="2018-08" db="EMBL/GenBank/DDBJ databases">
        <title>A genome reference for cultivated species of the human gut microbiota.</title>
        <authorList>
            <person name="Zou Y."/>
            <person name="Xue W."/>
            <person name="Luo G."/>
        </authorList>
    </citation>
    <scope>NUCLEOTIDE SEQUENCE [LARGE SCALE GENOMIC DNA]</scope>
    <source>
        <strain evidence="2 3">AM23-23</strain>
    </source>
</reference>
<evidence type="ECO:0000256" key="1">
    <source>
        <dbReference type="SAM" id="Phobius"/>
    </source>
</evidence>
<dbReference type="GO" id="GO:0003743">
    <property type="term" value="F:translation initiation factor activity"/>
    <property type="evidence" value="ECO:0007669"/>
    <property type="project" value="UniProtKB-KW"/>
</dbReference>
<keyword evidence="1" id="KW-0812">Transmembrane</keyword>
<accession>A0A414RHW7</accession>
<keyword evidence="2" id="KW-0396">Initiation factor</keyword>
<comment type="caution">
    <text evidence="2">The sequence shown here is derived from an EMBL/GenBank/DDBJ whole genome shotgun (WGS) entry which is preliminary data.</text>
</comment>
<keyword evidence="1" id="KW-1133">Transmembrane helix</keyword>
<evidence type="ECO:0000313" key="3">
    <source>
        <dbReference type="Proteomes" id="UP000283485"/>
    </source>
</evidence>
<sequence length="151" mass="18212">MNVRDYSTDELLMMVNNVTGEYSEEEVRLAKKELYKRGINDELIADIVEEEEEAFMKRLDAAARAEQARIDKRNEKNRNVSYQWWELLILFVFAPFYLCRRYYLPHNFFPKLRQLREEKYDLKFKQRLIALIAGDIVWGLAYWIECIIMGN</sequence>
<keyword evidence="1" id="KW-0472">Membrane</keyword>
<feature type="transmembrane region" description="Helical" evidence="1">
    <location>
        <begin position="124"/>
        <end position="144"/>
    </location>
</feature>